<comment type="caution">
    <text evidence="2">The sequence shown here is derived from an EMBL/GenBank/DDBJ whole genome shotgun (WGS) entry which is preliminary data.</text>
</comment>
<keyword evidence="1" id="KW-0732">Signal</keyword>
<reference evidence="2 3" key="1">
    <citation type="submission" date="2018-08" db="EMBL/GenBank/DDBJ databases">
        <title>Genome and evolution of the arbuscular mycorrhizal fungus Diversispora epigaea (formerly Glomus versiforme) and its bacterial endosymbionts.</title>
        <authorList>
            <person name="Sun X."/>
            <person name="Fei Z."/>
            <person name="Harrison M."/>
        </authorList>
    </citation>
    <scope>NUCLEOTIDE SEQUENCE [LARGE SCALE GENOMIC DNA]</scope>
    <source>
        <strain evidence="2 3">IT104</strain>
    </source>
</reference>
<proteinExistence type="predicted"/>
<keyword evidence="3" id="KW-1185">Reference proteome</keyword>
<feature type="signal peptide" evidence="1">
    <location>
        <begin position="1"/>
        <end position="21"/>
    </location>
</feature>
<name>A0A397IY16_9GLOM</name>
<dbReference type="Proteomes" id="UP000266861">
    <property type="component" value="Unassembled WGS sequence"/>
</dbReference>
<feature type="chain" id="PRO_5017271025" evidence="1">
    <location>
        <begin position="22"/>
        <end position="100"/>
    </location>
</feature>
<evidence type="ECO:0000313" key="2">
    <source>
        <dbReference type="EMBL" id="RHZ80851.1"/>
    </source>
</evidence>
<accession>A0A397IY16</accession>
<protein>
    <submittedName>
        <fullName evidence="2">Uncharacterized protein</fullName>
    </submittedName>
</protein>
<gene>
    <name evidence="2" type="ORF">Glove_131g99</name>
</gene>
<evidence type="ECO:0000256" key="1">
    <source>
        <dbReference type="SAM" id="SignalP"/>
    </source>
</evidence>
<sequence>MKSAVLMEALVAFLLLNKANSKASVSNTYSSYYKYIHKMSTELYNKIYEFLTTAEDKKINAISVMYLGMKEDRWITQNELRAVVDRAVASASNRYMEGSE</sequence>
<organism evidence="2 3">
    <name type="scientific">Diversispora epigaea</name>
    <dbReference type="NCBI Taxonomy" id="1348612"/>
    <lineage>
        <taxon>Eukaryota</taxon>
        <taxon>Fungi</taxon>
        <taxon>Fungi incertae sedis</taxon>
        <taxon>Mucoromycota</taxon>
        <taxon>Glomeromycotina</taxon>
        <taxon>Glomeromycetes</taxon>
        <taxon>Diversisporales</taxon>
        <taxon>Diversisporaceae</taxon>
        <taxon>Diversispora</taxon>
    </lineage>
</organism>
<evidence type="ECO:0000313" key="3">
    <source>
        <dbReference type="Proteomes" id="UP000266861"/>
    </source>
</evidence>
<dbReference type="EMBL" id="PQFF01000122">
    <property type="protein sequence ID" value="RHZ80851.1"/>
    <property type="molecule type" value="Genomic_DNA"/>
</dbReference>
<dbReference type="AlphaFoldDB" id="A0A397IY16"/>